<accession>A0A6J5NVB2</accession>
<keyword evidence="2" id="KW-0378">Hydrolase</keyword>
<gene>
    <name evidence="4" type="ORF">UFOVP503_34</name>
    <name evidence="5" type="ORF">UFOVP763_28</name>
</gene>
<keyword evidence="1" id="KW-0540">Nuclease</keyword>
<dbReference type="EMBL" id="LR796707">
    <property type="protein sequence ID" value="CAB4161068.1"/>
    <property type="molecule type" value="Genomic_DNA"/>
</dbReference>
<keyword evidence="3" id="KW-0235">DNA replication</keyword>
<evidence type="ECO:0000256" key="1">
    <source>
        <dbReference type="ARBA" id="ARBA00022722"/>
    </source>
</evidence>
<evidence type="ECO:0000256" key="2">
    <source>
        <dbReference type="ARBA" id="ARBA00022801"/>
    </source>
</evidence>
<dbReference type="GO" id="GO:0039693">
    <property type="term" value="P:viral DNA genome replication"/>
    <property type="evidence" value="ECO:0007669"/>
    <property type="project" value="UniProtKB-KW"/>
</dbReference>
<dbReference type="GO" id="GO:0003676">
    <property type="term" value="F:nucleic acid binding"/>
    <property type="evidence" value="ECO:0007669"/>
    <property type="project" value="InterPro"/>
</dbReference>
<keyword evidence="3" id="KW-1194">Viral DNA replication</keyword>
<dbReference type="InterPro" id="IPR036397">
    <property type="entry name" value="RNaseH_sf"/>
</dbReference>
<dbReference type="EMBL" id="LR796471">
    <property type="protein sequence ID" value="CAB4146555.1"/>
    <property type="molecule type" value="Genomic_DNA"/>
</dbReference>
<dbReference type="SUPFAM" id="SSF53098">
    <property type="entry name" value="Ribonuclease H-like"/>
    <property type="match status" value="1"/>
</dbReference>
<evidence type="ECO:0000313" key="4">
    <source>
        <dbReference type="EMBL" id="CAB4146555.1"/>
    </source>
</evidence>
<dbReference type="Gene3D" id="3.90.1600.10">
    <property type="entry name" value="Palm domain of DNA polymerase"/>
    <property type="match status" value="1"/>
</dbReference>
<dbReference type="GO" id="GO:0004518">
    <property type="term" value="F:nuclease activity"/>
    <property type="evidence" value="ECO:0007669"/>
    <property type="project" value="UniProtKB-KW"/>
</dbReference>
<dbReference type="SUPFAM" id="SSF56672">
    <property type="entry name" value="DNA/RNA polymerases"/>
    <property type="match status" value="1"/>
</dbReference>
<evidence type="ECO:0000256" key="3">
    <source>
        <dbReference type="ARBA" id="ARBA00023109"/>
    </source>
</evidence>
<protein>
    <submittedName>
        <fullName evidence="5">Uncharacterized protein</fullName>
    </submittedName>
</protein>
<sequence>MSDFIYDIETYPNVFTLAVEHSEVPLSWLYEISDFHNDSRAIIDFLTYLKQTDSRMVGFNNLGFDYPVLHTLIRMGHSDAATLYNKAQAIIGSQDDEDRWTHQVKPTDQFVTQIDLFKIHHFDNKARATSLKVLEFNMRSDNIKDLPFPVGTPLTREQIAVLKRYNQHDVKQTKAFYTHSRDMIRFREELSTKYKRDFLNHNDTKIGKDYFVMKLEEAGVPCYDYGSKGRTPRQTKRPVIDLNEAILPWITFQEPEFIRILDWLKRQQITETKGVFTDLTATINGFTFVFGLGGIHGSVESTVVESDDDYAIIDLDVSSYYPNLAISNSFFPAHLGNTFVEIYKNLYEQRKTYPKASAENAMLKLALNGVYGDSNNQFSVFYDPLFTMSITLNGQLLLCVLAEGMMQIEGLKIIQVNTDGMTIRVPRENKWLVDLARSAWEVRTGLQLEEAVYSQMFIRDVNNYVARYTDGRVKRKGAYEHKMGWHQNAGGLVVPKVAEKVLLDGASIRETIWKWPDRMDFMLRAKVPRSSYLQWGDERVQNTTRYYIAKDGKPLFKWMPPLKGKTEWRRIGVESGWSVQVCNDIEDAKLPIDFDYYIQEVEKLCLGLA</sequence>
<dbReference type="InterPro" id="IPR023211">
    <property type="entry name" value="DNA_pol_palm_dom_sf"/>
</dbReference>
<name>A0A6J5NVB2_9CAUD</name>
<reference evidence="5" key="1">
    <citation type="submission" date="2020-04" db="EMBL/GenBank/DDBJ databases">
        <authorList>
            <person name="Chiriac C."/>
            <person name="Salcher M."/>
            <person name="Ghai R."/>
            <person name="Kavagutti S V."/>
        </authorList>
    </citation>
    <scope>NUCLEOTIDE SEQUENCE</scope>
</reference>
<dbReference type="Gene3D" id="3.30.420.10">
    <property type="entry name" value="Ribonuclease H-like superfamily/Ribonuclease H"/>
    <property type="match status" value="1"/>
</dbReference>
<dbReference type="InterPro" id="IPR043502">
    <property type="entry name" value="DNA/RNA_pol_sf"/>
</dbReference>
<organism evidence="5">
    <name type="scientific">uncultured Caudovirales phage</name>
    <dbReference type="NCBI Taxonomy" id="2100421"/>
    <lineage>
        <taxon>Viruses</taxon>
        <taxon>Duplodnaviria</taxon>
        <taxon>Heunggongvirae</taxon>
        <taxon>Uroviricota</taxon>
        <taxon>Caudoviricetes</taxon>
        <taxon>Peduoviridae</taxon>
        <taxon>Maltschvirus</taxon>
        <taxon>Maltschvirus maltsch</taxon>
    </lineage>
</organism>
<evidence type="ECO:0000313" key="5">
    <source>
        <dbReference type="EMBL" id="CAB4161068.1"/>
    </source>
</evidence>
<proteinExistence type="predicted"/>
<dbReference type="GO" id="GO:0016787">
    <property type="term" value="F:hydrolase activity"/>
    <property type="evidence" value="ECO:0007669"/>
    <property type="project" value="UniProtKB-KW"/>
</dbReference>
<dbReference type="InterPro" id="IPR012337">
    <property type="entry name" value="RNaseH-like_sf"/>
</dbReference>